<accession>A0A9W6XKR1</accession>
<evidence type="ECO:0000313" key="3">
    <source>
        <dbReference type="Proteomes" id="UP001165121"/>
    </source>
</evidence>
<evidence type="ECO:0000256" key="1">
    <source>
        <dbReference type="SAM" id="MobiDB-lite"/>
    </source>
</evidence>
<feature type="compositionally biased region" description="Low complexity" evidence="1">
    <location>
        <begin position="154"/>
        <end position="170"/>
    </location>
</feature>
<gene>
    <name evidence="2" type="ORF">Pfra01_001248700</name>
</gene>
<dbReference type="OrthoDB" id="128073at2759"/>
<name>A0A9W6XKR1_9STRA</name>
<feature type="region of interest" description="Disordered" evidence="1">
    <location>
        <begin position="150"/>
        <end position="173"/>
    </location>
</feature>
<dbReference type="AlphaFoldDB" id="A0A9W6XKR1"/>
<dbReference type="EMBL" id="BSXT01001255">
    <property type="protein sequence ID" value="GMF40555.1"/>
    <property type="molecule type" value="Genomic_DNA"/>
</dbReference>
<protein>
    <submittedName>
        <fullName evidence="2">Unnamed protein product</fullName>
    </submittedName>
</protein>
<proteinExistence type="predicted"/>
<reference evidence="2" key="1">
    <citation type="submission" date="2023-04" db="EMBL/GenBank/DDBJ databases">
        <title>Phytophthora fragariaefolia NBRC 109709.</title>
        <authorList>
            <person name="Ichikawa N."/>
            <person name="Sato H."/>
            <person name="Tonouchi N."/>
        </authorList>
    </citation>
    <scope>NUCLEOTIDE SEQUENCE</scope>
    <source>
        <strain evidence="2">NBRC 109709</strain>
    </source>
</reference>
<comment type="caution">
    <text evidence="2">The sequence shown here is derived from an EMBL/GenBank/DDBJ whole genome shotgun (WGS) entry which is preliminary data.</text>
</comment>
<keyword evidence="3" id="KW-1185">Reference proteome</keyword>
<sequence>MSSRLFRHYQSSSSRLSFKPARRELDAGAVGGHNVFWQEVAAEFAAEREEYAGLVSKDDQFSGINPGHMVPHDDPKLKQIWKDTSAKYAAAHARATQSGSHESDFYYFCIGQLDALYVSAWLQVRSQAFSAAVGSMPKYCQLDTLGEPVSAEETSSTKASNNSKSNSSKNRASDAETVIAFLESRFGSTEAKL</sequence>
<organism evidence="2 3">
    <name type="scientific">Phytophthora fragariaefolia</name>
    <dbReference type="NCBI Taxonomy" id="1490495"/>
    <lineage>
        <taxon>Eukaryota</taxon>
        <taxon>Sar</taxon>
        <taxon>Stramenopiles</taxon>
        <taxon>Oomycota</taxon>
        <taxon>Peronosporomycetes</taxon>
        <taxon>Peronosporales</taxon>
        <taxon>Peronosporaceae</taxon>
        <taxon>Phytophthora</taxon>
    </lineage>
</organism>
<evidence type="ECO:0000313" key="2">
    <source>
        <dbReference type="EMBL" id="GMF40555.1"/>
    </source>
</evidence>
<dbReference type="Proteomes" id="UP001165121">
    <property type="component" value="Unassembled WGS sequence"/>
</dbReference>